<dbReference type="KEGG" id="otk:C6570_03335"/>
<evidence type="ECO:0000313" key="6">
    <source>
        <dbReference type="EMBL" id="AVO33395.1"/>
    </source>
</evidence>
<gene>
    <name evidence="6" type="ORF">C6570_03335</name>
</gene>
<evidence type="ECO:0000256" key="3">
    <source>
        <dbReference type="ARBA" id="ARBA00022729"/>
    </source>
</evidence>
<evidence type="ECO:0000256" key="1">
    <source>
        <dbReference type="ARBA" id="ARBA00010333"/>
    </source>
</evidence>
<keyword evidence="3 4" id="KW-0732">Signal</keyword>
<dbReference type="OrthoDB" id="7240770at2"/>
<evidence type="ECO:0000256" key="2">
    <source>
        <dbReference type="ARBA" id="ARBA00022448"/>
    </source>
</evidence>
<feature type="chain" id="PRO_5015459179" description="Solute-binding protein family 3/N-terminal domain-containing protein" evidence="4">
    <location>
        <begin position="34"/>
        <end position="293"/>
    </location>
</feature>
<evidence type="ECO:0000256" key="4">
    <source>
        <dbReference type="SAM" id="SignalP"/>
    </source>
</evidence>
<dbReference type="PANTHER" id="PTHR30085">
    <property type="entry name" value="AMINO ACID ABC TRANSPORTER PERMEASE"/>
    <property type="match status" value="1"/>
</dbReference>
<comment type="similarity">
    <text evidence="1">Belongs to the bacterial solute-binding protein 3 family.</text>
</comment>
<accession>A0A2S0MBW0</accession>
<dbReference type="GO" id="GO:0006865">
    <property type="term" value="P:amino acid transport"/>
    <property type="evidence" value="ECO:0007669"/>
    <property type="project" value="TreeGrafter"/>
</dbReference>
<protein>
    <recommendedName>
        <fullName evidence="5">Solute-binding protein family 3/N-terminal domain-containing protein</fullName>
    </recommendedName>
</protein>
<dbReference type="Gene3D" id="3.40.190.10">
    <property type="entry name" value="Periplasmic binding protein-like II"/>
    <property type="match status" value="2"/>
</dbReference>
<feature type="domain" description="Solute-binding protein family 3/N-terminal" evidence="5">
    <location>
        <begin position="46"/>
        <end position="266"/>
    </location>
</feature>
<dbReference type="Proteomes" id="UP000239709">
    <property type="component" value="Chromosome"/>
</dbReference>
<name>A0A2S0MBW0_9BURK</name>
<dbReference type="PANTHER" id="PTHR30085:SF6">
    <property type="entry name" value="ABC TRANSPORTER GLUTAMINE-BINDING PROTEIN GLNH"/>
    <property type="match status" value="1"/>
</dbReference>
<proteinExistence type="inferred from homology"/>
<dbReference type="InterPro" id="IPR051455">
    <property type="entry name" value="Bact_solute-bind_prot3"/>
</dbReference>
<dbReference type="Pfam" id="PF00497">
    <property type="entry name" value="SBP_bac_3"/>
    <property type="match status" value="1"/>
</dbReference>
<keyword evidence="2" id="KW-0813">Transport</keyword>
<reference evidence="6 7" key="1">
    <citation type="submission" date="2018-03" db="EMBL/GenBank/DDBJ databases">
        <title>Genome sequencing of Ottowia sp.</title>
        <authorList>
            <person name="Kim S.-J."/>
            <person name="Heo J."/>
            <person name="Kwon S.-W."/>
        </authorList>
    </citation>
    <scope>NUCLEOTIDE SEQUENCE [LARGE SCALE GENOMIC DNA]</scope>
    <source>
        <strain evidence="6 7">KADR8-3</strain>
    </source>
</reference>
<sequence>MTKHLKTHWRACGLALIAATAQLAFTAPVQAQAAPDTLAKVRSEGVIRLGVRDNAAPFAYVDAKGKPGGFTWDVCRAMVKNLEAELGRPIEIKVVPNAFAAPFDLLKDGRIDMQCGATTHSAERAKQADFSNTFFVSGIAVAYRKEDVQYANPLKFGRVAVLANSTAAKIMERRMGAKGSASIDTMVPVKSYEEGVAKLKAKEADTLFADSVLIPLDPAIDRRRSLETVEPYALMMRKGDRAFVDAVDRALMKVLSGPQARQFATDAKLDGRLNVLTPEAWRRGSKEPAPQMY</sequence>
<dbReference type="InterPro" id="IPR001638">
    <property type="entry name" value="Solute-binding_3/MltF_N"/>
</dbReference>
<evidence type="ECO:0000313" key="7">
    <source>
        <dbReference type="Proteomes" id="UP000239709"/>
    </source>
</evidence>
<evidence type="ECO:0000259" key="5">
    <source>
        <dbReference type="SMART" id="SM00062"/>
    </source>
</evidence>
<feature type="signal peptide" evidence="4">
    <location>
        <begin position="1"/>
        <end position="33"/>
    </location>
</feature>
<dbReference type="GO" id="GO:0030288">
    <property type="term" value="C:outer membrane-bounded periplasmic space"/>
    <property type="evidence" value="ECO:0007669"/>
    <property type="project" value="TreeGrafter"/>
</dbReference>
<dbReference type="SUPFAM" id="SSF53850">
    <property type="entry name" value="Periplasmic binding protein-like II"/>
    <property type="match status" value="1"/>
</dbReference>
<dbReference type="GO" id="GO:0005576">
    <property type="term" value="C:extracellular region"/>
    <property type="evidence" value="ECO:0007669"/>
    <property type="project" value="TreeGrafter"/>
</dbReference>
<organism evidence="6 7">
    <name type="scientific">Ottowia oryzae</name>
    <dbReference type="NCBI Taxonomy" id="2109914"/>
    <lineage>
        <taxon>Bacteria</taxon>
        <taxon>Pseudomonadati</taxon>
        <taxon>Pseudomonadota</taxon>
        <taxon>Betaproteobacteria</taxon>
        <taxon>Burkholderiales</taxon>
        <taxon>Comamonadaceae</taxon>
        <taxon>Ottowia</taxon>
    </lineage>
</organism>
<dbReference type="AlphaFoldDB" id="A0A2S0MBW0"/>
<dbReference type="SMART" id="SM00062">
    <property type="entry name" value="PBPb"/>
    <property type="match status" value="1"/>
</dbReference>
<dbReference type="EMBL" id="CP027666">
    <property type="protein sequence ID" value="AVO33395.1"/>
    <property type="molecule type" value="Genomic_DNA"/>
</dbReference>
<keyword evidence="7" id="KW-1185">Reference proteome</keyword>